<dbReference type="CDD" id="cd01168">
    <property type="entry name" value="adenosine_kinase"/>
    <property type="match status" value="1"/>
</dbReference>
<keyword evidence="6" id="KW-1185">Reference proteome</keyword>
<dbReference type="Gene3D" id="3.40.1190.20">
    <property type="match status" value="1"/>
</dbReference>
<protein>
    <submittedName>
        <fullName evidence="5">Adenosine kinase</fullName>
    </submittedName>
</protein>
<dbReference type="InterPro" id="IPR052700">
    <property type="entry name" value="Carb_kinase_PfkB-like"/>
</dbReference>
<organism evidence="5 6">
    <name type="scientific">Phyllobacterium phragmitis</name>
    <dbReference type="NCBI Taxonomy" id="2670329"/>
    <lineage>
        <taxon>Bacteria</taxon>
        <taxon>Pseudomonadati</taxon>
        <taxon>Pseudomonadota</taxon>
        <taxon>Alphaproteobacteria</taxon>
        <taxon>Hyphomicrobiales</taxon>
        <taxon>Phyllobacteriaceae</taxon>
        <taxon>Phyllobacterium</taxon>
    </lineage>
</organism>
<evidence type="ECO:0000256" key="3">
    <source>
        <dbReference type="ARBA" id="ARBA00022777"/>
    </source>
</evidence>
<evidence type="ECO:0000313" key="6">
    <source>
        <dbReference type="Proteomes" id="UP001628091"/>
    </source>
</evidence>
<proteinExistence type="inferred from homology"/>
<comment type="similarity">
    <text evidence="1">Belongs to the carbohydrate kinase PfkB family.</text>
</comment>
<name>A0ABQ0GVI0_9HYPH</name>
<dbReference type="Pfam" id="PF00294">
    <property type="entry name" value="PfkB"/>
    <property type="match status" value="1"/>
</dbReference>
<keyword evidence="3 5" id="KW-0418">Kinase</keyword>
<dbReference type="SUPFAM" id="SSF53613">
    <property type="entry name" value="Ribokinase-like"/>
    <property type="match status" value="1"/>
</dbReference>
<dbReference type="PANTHER" id="PTHR43320">
    <property type="entry name" value="SUGAR KINASE"/>
    <property type="match status" value="1"/>
</dbReference>
<comment type="caution">
    <text evidence="5">The sequence shown here is derived from an EMBL/GenBank/DDBJ whole genome shotgun (WGS) entry which is preliminary data.</text>
</comment>
<dbReference type="PANTHER" id="PTHR43320:SF3">
    <property type="entry name" value="CARBOHYDRATE KINASE PFKB DOMAIN-CONTAINING PROTEIN"/>
    <property type="match status" value="1"/>
</dbReference>
<dbReference type="InterPro" id="IPR029056">
    <property type="entry name" value="Ribokinase-like"/>
</dbReference>
<evidence type="ECO:0000256" key="2">
    <source>
        <dbReference type="ARBA" id="ARBA00022679"/>
    </source>
</evidence>
<evidence type="ECO:0000259" key="4">
    <source>
        <dbReference type="Pfam" id="PF00294"/>
    </source>
</evidence>
<dbReference type="EMBL" id="BAAFZP010000001">
    <property type="protein sequence ID" value="GAB1580668.1"/>
    <property type="molecule type" value="Genomic_DNA"/>
</dbReference>
<dbReference type="GO" id="GO:0016301">
    <property type="term" value="F:kinase activity"/>
    <property type="evidence" value="ECO:0007669"/>
    <property type="project" value="UniProtKB-KW"/>
</dbReference>
<dbReference type="Proteomes" id="UP001628091">
    <property type="component" value="Unassembled WGS sequence"/>
</dbReference>
<reference evidence="5 6" key="1">
    <citation type="submission" date="2024-10" db="EMBL/GenBank/DDBJ databases">
        <title>Isolation, draft genome sequencing and identification of Phyllobacterium sp. NSA23, isolated from leaf soil.</title>
        <authorList>
            <person name="Akita H."/>
        </authorList>
    </citation>
    <scope>NUCLEOTIDE SEQUENCE [LARGE SCALE GENOMIC DNA]</scope>
    <source>
        <strain evidence="5 6">NSA23</strain>
    </source>
</reference>
<gene>
    <name evidence="5" type="ORF">PPNSA23_06110</name>
</gene>
<accession>A0ABQ0GVI0</accession>
<sequence>MQKVKGPGLAKTVAKRYTHIASPFRGLLQGSRRYRQRSRVAEFSMTKFDVLCIGNAIVDILARTDDAFLVNNAIVKGAMNLIDAERAELLYERMGPAVEMSGGSAGNTAAGVASLGGTAAYFGKVAADHLGRIFTHDIRAQGVAFDTRPLENGAPTARSMIFVTPDGERSMNTYLGACVELGPEDVESSKVADAKVVYFEGYLWDPPRAKEAIRLSAKIAHEHGRQVAMTLSDPFCVDRYREELLDLMRSGTVDIVFANEAELKSLYQTESLEVGLEAIREDCRLAAVTRSEKGSIVVTREETVAVPAIEIRELVDSTGAGDLYASGFLYGYTHDFSLEDCARLGSLAAGVIIQQMGPRPQASLRDIAEQSGLMQTAGVTGYGL</sequence>
<keyword evidence="2" id="KW-0808">Transferase</keyword>
<dbReference type="InterPro" id="IPR002173">
    <property type="entry name" value="Carboh/pur_kinase_PfkB_CS"/>
</dbReference>
<evidence type="ECO:0000256" key="1">
    <source>
        <dbReference type="ARBA" id="ARBA00010688"/>
    </source>
</evidence>
<dbReference type="InterPro" id="IPR011611">
    <property type="entry name" value="PfkB_dom"/>
</dbReference>
<evidence type="ECO:0000313" key="5">
    <source>
        <dbReference type="EMBL" id="GAB1580668.1"/>
    </source>
</evidence>
<dbReference type="PROSITE" id="PS00584">
    <property type="entry name" value="PFKB_KINASES_2"/>
    <property type="match status" value="1"/>
</dbReference>
<feature type="domain" description="Carbohydrate kinase PfkB" evidence="4">
    <location>
        <begin position="99"/>
        <end position="359"/>
    </location>
</feature>